<proteinExistence type="predicted"/>
<feature type="compositionally biased region" description="Polar residues" evidence="1">
    <location>
        <begin position="15"/>
        <end position="26"/>
    </location>
</feature>
<accession>A0ABV0Q2X4</accession>
<evidence type="ECO:0000313" key="2">
    <source>
        <dbReference type="EMBL" id="MEQ2189968.1"/>
    </source>
</evidence>
<dbReference type="EMBL" id="JAHRIO010094935">
    <property type="protein sequence ID" value="MEQ2189968.1"/>
    <property type="molecule type" value="Genomic_DNA"/>
</dbReference>
<feature type="region of interest" description="Disordered" evidence="1">
    <location>
        <begin position="1"/>
        <end position="39"/>
    </location>
</feature>
<protein>
    <submittedName>
        <fullName evidence="2">Uncharacterized protein</fullName>
    </submittedName>
</protein>
<dbReference type="Proteomes" id="UP001476798">
    <property type="component" value="Unassembled WGS sequence"/>
</dbReference>
<organism evidence="2 3">
    <name type="scientific">Goodea atripinnis</name>
    <dbReference type="NCBI Taxonomy" id="208336"/>
    <lineage>
        <taxon>Eukaryota</taxon>
        <taxon>Metazoa</taxon>
        <taxon>Chordata</taxon>
        <taxon>Craniata</taxon>
        <taxon>Vertebrata</taxon>
        <taxon>Euteleostomi</taxon>
        <taxon>Actinopterygii</taxon>
        <taxon>Neopterygii</taxon>
        <taxon>Teleostei</taxon>
        <taxon>Neoteleostei</taxon>
        <taxon>Acanthomorphata</taxon>
        <taxon>Ovalentaria</taxon>
        <taxon>Atherinomorphae</taxon>
        <taxon>Cyprinodontiformes</taxon>
        <taxon>Goodeidae</taxon>
        <taxon>Goodea</taxon>
    </lineage>
</organism>
<name>A0ABV0Q2X4_9TELE</name>
<gene>
    <name evidence="2" type="ORF">GOODEAATRI_030768</name>
</gene>
<comment type="caution">
    <text evidence="2">The sequence shown here is derived from an EMBL/GenBank/DDBJ whole genome shotgun (WGS) entry which is preliminary data.</text>
</comment>
<evidence type="ECO:0000313" key="3">
    <source>
        <dbReference type="Proteomes" id="UP001476798"/>
    </source>
</evidence>
<reference evidence="2 3" key="1">
    <citation type="submission" date="2021-06" db="EMBL/GenBank/DDBJ databases">
        <authorList>
            <person name="Palmer J.M."/>
        </authorList>
    </citation>
    <scope>NUCLEOTIDE SEQUENCE [LARGE SCALE GENOMIC DNA]</scope>
    <source>
        <strain evidence="2 3">GA_2019</strain>
        <tissue evidence="2">Muscle</tissue>
    </source>
</reference>
<keyword evidence="3" id="KW-1185">Reference proteome</keyword>
<sequence length="85" mass="10018">MLCPQRRYREDGLFHSQQHRLSAAQRNRTRGHSGDGLSAPTRQVRLSCYSLCRFCLCAHYSRQLQQNQVHNFTQLSLTELNQEHF</sequence>
<evidence type="ECO:0000256" key="1">
    <source>
        <dbReference type="SAM" id="MobiDB-lite"/>
    </source>
</evidence>